<dbReference type="EMBL" id="AXCM01000549">
    <property type="status" value="NOT_ANNOTATED_CDS"/>
    <property type="molecule type" value="Genomic_DNA"/>
</dbReference>
<evidence type="ECO:0000313" key="2">
    <source>
        <dbReference type="EnsemblMetazoa" id="ACUA020975-PA"/>
    </source>
</evidence>
<reference evidence="3" key="1">
    <citation type="submission" date="2013-09" db="EMBL/GenBank/DDBJ databases">
        <title>The Genome Sequence of Anopheles culicifacies species A.</title>
        <authorList>
            <consortium name="The Broad Institute Genomics Platform"/>
            <person name="Neafsey D.E."/>
            <person name="Besansky N."/>
            <person name="Howell P."/>
            <person name="Walton C."/>
            <person name="Young S.K."/>
            <person name="Zeng Q."/>
            <person name="Gargeya S."/>
            <person name="Fitzgerald M."/>
            <person name="Haas B."/>
            <person name="Abouelleil A."/>
            <person name="Allen A.W."/>
            <person name="Alvarado L."/>
            <person name="Arachchi H.M."/>
            <person name="Berlin A.M."/>
            <person name="Chapman S.B."/>
            <person name="Gainer-Dewar J."/>
            <person name="Goldberg J."/>
            <person name="Griggs A."/>
            <person name="Gujja S."/>
            <person name="Hansen M."/>
            <person name="Howarth C."/>
            <person name="Imamovic A."/>
            <person name="Ireland A."/>
            <person name="Larimer J."/>
            <person name="McCowan C."/>
            <person name="Murphy C."/>
            <person name="Pearson M."/>
            <person name="Poon T.W."/>
            <person name="Priest M."/>
            <person name="Roberts A."/>
            <person name="Saif S."/>
            <person name="Shea T."/>
            <person name="Sisk P."/>
            <person name="Sykes S."/>
            <person name="Wortman J."/>
            <person name="Nusbaum C."/>
            <person name="Birren B."/>
        </authorList>
    </citation>
    <scope>NUCLEOTIDE SEQUENCE [LARGE SCALE GENOMIC DNA]</scope>
    <source>
        <strain evidence="3">A-37</strain>
    </source>
</reference>
<keyword evidence="3" id="KW-1185">Reference proteome</keyword>
<accession>A0A182ML82</accession>
<evidence type="ECO:0000313" key="3">
    <source>
        <dbReference type="Proteomes" id="UP000075883"/>
    </source>
</evidence>
<dbReference type="VEuPathDB" id="VectorBase:ACUA020975"/>
<dbReference type="Proteomes" id="UP000075883">
    <property type="component" value="Unassembled WGS sequence"/>
</dbReference>
<feature type="compositionally biased region" description="Low complexity" evidence="1">
    <location>
        <begin position="242"/>
        <end position="261"/>
    </location>
</feature>
<feature type="compositionally biased region" description="Basic residues" evidence="1">
    <location>
        <begin position="220"/>
        <end position="229"/>
    </location>
</feature>
<sequence>MLHLKARKPFPQQPSNHVALLNQQRVIEQQAQQERLRELQAQQQRILENQAQQQRILAQNALQHPFYNSQSAIDQRIRMEQQAQQESQRQQAFLDAVAEQERKSYLQKKQLEQKRRRRFPDGLNDRQRLRNQMLINEQQQRELALRQILPNDQQSSFQNQQLQSQPLSGAASQQLNWIYQPQALEGGVVQQQLLEQDKRPFQITPKTPFRKQPRPQSLKRIPKQRKQRPRLGTSNFVLGEQSSGKVGKVEVSSSSDVVVLR</sequence>
<organism evidence="2 3">
    <name type="scientific">Anopheles culicifacies</name>
    <dbReference type="NCBI Taxonomy" id="139723"/>
    <lineage>
        <taxon>Eukaryota</taxon>
        <taxon>Metazoa</taxon>
        <taxon>Ecdysozoa</taxon>
        <taxon>Arthropoda</taxon>
        <taxon>Hexapoda</taxon>
        <taxon>Insecta</taxon>
        <taxon>Pterygota</taxon>
        <taxon>Neoptera</taxon>
        <taxon>Endopterygota</taxon>
        <taxon>Diptera</taxon>
        <taxon>Nematocera</taxon>
        <taxon>Culicoidea</taxon>
        <taxon>Culicidae</taxon>
        <taxon>Anophelinae</taxon>
        <taxon>Anopheles</taxon>
        <taxon>culicifacies species complex</taxon>
    </lineage>
</organism>
<reference evidence="2" key="2">
    <citation type="submission" date="2020-05" db="UniProtKB">
        <authorList>
            <consortium name="EnsemblMetazoa"/>
        </authorList>
    </citation>
    <scope>IDENTIFICATION</scope>
    <source>
        <strain evidence="2">A-37</strain>
    </source>
</reference>
<proteinExistence type="predicted"/>
<dbReference type="AlphaFoldDB" id="A0A182ML82"/>
<name>A0A182ML82_9DIPT</name>
<evidence type="ECO:0000256" key="1">
    <source>
        <dbReference type="SAM" id="MobiDB-lite"/>
    </source>
</evidence>
<dbReference type="EnsemblMetazoa" id="ACUA020975-RA">
    <property type="protein sequence ID" value="ACUA020975-PA"/>
    <property type="gene ID" value="ACUA020975"/>
</dbReference>
<feature type="region of interest" description="Disordered" evidence="1">
    <location>
        <begin position="199"/>
        <end position="261"/>
    </location>
</feature>
<protein>
    <submittedName>
        <fullName evidence="2">Uncharacterized protein</fullName>
    </submittedName>
</protein>